<accession>A0A3A5L3T5</accession>
<keyword evidence="7" id="KW-0808">Transferase</keyword>
<dbReference type="InterPro" id="IPR023213">
    <property type="entry name" value="CAT-like_dom_sf"/>
</dbReference>
<evidence type="ECO:0000256" key="9">
    <source>
        <dbReference type="ARBA" id="ARBA00023098"/>
    </source>
</evidence>
<dbReference type="Gene3D" id="3.30.559.30">
    <property type="entry name" value="Nonribosomal peptide synthetase, condensation domain"/>
    <property type="match status" value="2"/>
</dbReference>
<keyword evidence="5" id="KW-0596">Phosphopantetheine</keyword>
<dbReference type="GO" id="GO:0006633">
    <property type="term" value="P:fatty acid biosynthetic process"/>
    <property type="evidence" value="ECO:0007669"/>
    <property type="project" value="UniProtKB-UniPathway"/>
</dbReference>
<dbReference type="InterPro" id="IPR016036">
    <property type="entry name" value="Malonyl_transacylase_ACP-bd"/>
</dbReference>
<dbReference type="InterPro" id="IPR001242">
    <property type="entry name" value="Condensation_dom"/>
</dbReference>
<reference evidence="13 14" key="1">
    <citation type="submission" date="2018-09" db="EMBL/GenBank/DDBJ databases">
        <title>Draft genome sequences of Legionella taurinensis isolated from water samples.</title>
        <authorList>
            <person name="Chakeri A."/>
            <person name="Allerberger F."/>
            <person name="Kundi M."/>
            <person name="Ruppitsch W."/>
            <person name="Schmid D."/>
        </authorList>
    </citation>
    <scope>NUCLEOTIDE SEQUENCE [LARGE SCALE GENOMIC DNA]</scope>
    <source>
        <strain evidence="13 14">4570-18-6</strain>
    </source>
</reference>
<dbReference type="PROSITE" id="PS00012">
    <property type="entry name" value="PHOSPHOPANTETHEINE"/>
    <property type="match status" value="2"/>
</dbReference>
<dbReference type="InterPro" id="IPR016039">
    <property type="entry name" value="Thiolase-like"/>
</dbReference>
<evidence type="ECO:0000256" key="6">
    <source>
        <dbReference type="ARBA" id="ARBA00022553"/>
    </source>
</evidence>
<dbReference type="GO" id="GO:0031177">
    <property type="term" value="F:phosphopantetheine binding"/>
    <property type="evidence" value="ECO:0007669"/>
    <property type="project" value="InterPro"/>
</dbReference>
<dbReference type="GO" id="GO:0004312">
    <property type="term" value="F:fatty acid synthase activity"/>
    <property type="evidence" value="ECO:0007669"/>
    <property type="project" value="TreeGrafter"/>
</dbReference>
<dbReference type="PANTHER" id="PTHR43775">
    <property type="entry name" value="FATTY ACID SYNTHASE"/>
    <property type="match status" value="1"/>
</dbReference>
<comment type="cofactor">
    <cofactor evidence="1">
        <name>pantetheine 4'-phosphate</name>
        <dbReference type="ChEBI" id="CHEBI:47942"/>
    </cofactor>
</comment>
<dbReference type="Pfam" id="PF00550">
    <property type="entry name" value="PP-binding"/>
    <property type="match status" value="2"/>
</dbReference>
<dbReference type="InterPro" id="IPR014030">
    <property type="entry name" value="Ketoacyl_synth_N"/>
</dbReference>
<dbReference type="InterPro" id="IPR057326">
    <property type="entry name" value="KR_dom"/>
</dbReference>
<dbReference type="SUPFAM" id="SSF52777">
    <property type="entry name" value="CoA-dependent acyltransferases"/>
    <property type="match status" value="4"/>
</dbReference>
<dbReference type="InterPro" id="IPR036736">
    <property type="entry name" value="ACP-like_sf"/>
</dbReference>
<comment type="caution">
    <text evidence="13">The sequence shown here is derived from an EMBL/GenBank/DDBJ whole genome shotgun (WGS) entry which is preliminary data.</text>
</comment>
<dbReference type="Gene3D" id="3.30.70.3290">
    <property type="match status" value="1"/>
</dbReference>
<dbReference type="InterPro" id="IPR014043">
    <property type="entry name" value="Acyl_transferase_dom"/>
</dbReference>
<dbReference type="Gene3D" id="3.40.50.12780">
    <property type="entry name" value="N-terminal domain of ligase-like"/>
    <property type="match status" value="1"/>
</dbReference>
<feature type="domain" description="Carrier" evidence="11">
    <location>
        <begin position="594"/>
        <end position="671"/>
    </location>
</feature>
<dbReference type="InterPro" id="IPR025110">
    <property type="entry name" value="AMP-bd_C"/>
</dbReference>
<dbReference type="GO" id="GO:0005886">
    <property type="term" value="C:plasma membrane"/>
    <property type="evidence" value="ECO:0007669"/>
    <property type="project" value="TreeGrafter"/>
</dbReference>
<dbReference type="FunFam" id="3.40.50.12780:FF:000013">
    <property type="entry name" value="Long-chain-fatty-acid--AMP ligase FadD32"/>
    <property type="match status" value="1"/>
</dbReference>
<dbReference type="SUPFAM" id="SSF52151">
    <property type="entry name" value="FabD/lysophospholipase-like"/>
    <property type="match status" value="1"/>
</dbReference>
<dbReference type="PANTHER" id="PTHR43775:SF37">
    <property type="entry name" value="SI:DKEY-61P9.11"/>
    <property type="match status" value="1"/>
</dbReference>
<dbReference type="PROSITE" id="PS52004">
    <property type="entry name" value="KS3_2"/>
    <property type="match status" value="1"/>
</dbReference>
<dbReference type="InterPro" id="IPR042099">
    <property type="entry name" value="ANL_N_sf"/>
</dbReference>
<dbReference type="SUPFAM" id="SSF51735">
    <property type="entry name" value="NAD(P)-binding Rossmann-fold domains"/>
    <property type="match status" value="2"/>
</dbReference>
<dbReference type="InterPro" id="IPR032821">
    <property type="entry name" value="PKS_assoc"/>
</dbReference>
<dbReference type="Gene3D" id="3.40.47.10">
    <property type="match status" value="1"/>
</dbReference>
<dbReference type="InterPro" id="IPR036291">
    <property type="entry name" value="NAD(P)-bd_dom_sf"/>
</dbReference>
<evidence type="ECO:0000256" key="7">
    <source>
        <dbReference type="ARBA" id="ARBA00022679"/>
    </source>
</evidence>
<dbReference type="InterPro" id="IPR040097">
    <property type="entry name" value="FAAL/FAAC"/>
</dbReference>
<dbReference type="InterPro" id="IPR045851">
    <property type="entry name" value="AMP-bd_C_sf"/>
</dbReference>
<evidence type="ECO:0000259" key="12">
    <source>
        <dbReference type="PROSITE" id="PS52004"/>
    </source>
</evidence>
<dbReference type="SUPFAM" id="SSF56801">
    <property type="entry name" value="Acetyl-CoA synthetase-like"/>
    <property type="match status" value="1"/>
</dbReference>
<feature type="domain" description="Ketosynthase family 3 (KS3)" evidence="12">
    <location>
        <begin position="683"/>
        <end position="1109"/>
    </location>
</feature>
<dbReference type="FunFam" id="3.40.47.10:FF:000019">
    <property type="entry name" value="Polyketide synthase type I"/>
    <property type="match status" value="1"/>
</dbReference>
<evidence type="ECO:0000313" key="13">
    <source>
        <dbReference type="EMBL" id="RJT46680.1"/>
    </source>
</evidence>
<evidence type="ECO:0000256" key="8">
    <source>
        <dbReference type="ARBA" id="ARBA00022832"/>
    </source>
</evidence>
<dbReference type="InterPro" id="IPR020841">
    <property type="entry name" value="PKS_Beta-ketoAc_synthase_dom"/>
</dbReference>
<dbReference type="SUPFAM" id="SSF47336">
    <property type="entry name" value="ACP-like"/>
    <property type="match status" value="2"/>
</dbReference>
<dbReference type="Pfam" id="PF02801">
    <property type="entry name" value="Ketoacyl-synt_C"/>
    <property type="match status" value="1"/>
</dbReference>
<dbReference type="InterPro" id="IPR000873">
    <property type="entry name" value="AMP-dep_synth/lig_dom"/>
</dbReference>
<evidence type="ECO:0000313" key="14">
    <source>
        <dbReference type="Proteomes" id="UP000270757"/>
    </source>
</evidence>
<dbReference type="SMART" id="SM00827">
    <property type="entry name" value="PKS_AT"/>
    <property type="match status" value="1"/>
</dbReference>
<evidence type="ECO:0000256" key="5">
    <source>
        <dbReference type="ARBA" id="ARBA00022450"/>
    </source>
</evidence>
<dbReference type="SUPFAM" id="SSF55048">
    <property type="entry name" value="Probable ACP-binding domain of malonyl-CoA ACP transacylase"/>
    <property type="match status" value="1"/>
</dbReference>
<dbReference type="Pfam" id="PF00109">
    <property type="entry name" value="ketoacyl-synt"/>
    <property type="match status" value="1"/>
</dbReference>
<dbReference type="Pfam" id="PF00698">
    <property type="entry name" value="Acyl_transf_1"/>
    <property type="match status" value="1"/>
</dbReference>
<dbReference type="RefSeq" id="WP_120047380.1">
    <property type="nucleotide sequence ID" value="NZ_QZWB01000008.1"/>
</dbReference>
<feature type="domain" description="Carrier" evidence="11">
    <location>
        <begin position="2010"/>
        <end position="2088"/>
    </location>
</feature>
<evidence type="ECO:0000256" key="3">
    <source>
        <dbReference type="ARBA" id="ARBA00006432"/>
    </source>
</evidence>
<dbReference type="InterPro" id="IPR020806">
    <property type="entry name" value="PKS_PP-bd"/>
</dbReference>
<comment type="similarity">
    <text evidence="3">Belongs to the ATP-dependent AMP-binding enzyme family.</text>
</comment>
<dbReference type="SMART" id="SM00825">
    <property type="entry name" value="PKS_KS"/>
    <property type="match status" value="1"/>
</dbReference>
<name>A0A3A5L3T5_9GAMM</name>
<evidence type="ECO:0000259" key="11">
    <source>
        <dbReference type="PROSITE" id="PS50075"/>
    </source>
</evidence>
<dbReference type="InterPro" id="IPR018201">
    <property type="entry name" value="Ketoacyl_synth_AS"/>
</dbReference>
<dbReference type="PROSITE" id="PS00455">
    <property type="entry name" value="AMP_BINDING"/>
    <property type="match status" value="1"/>
</dbReference>
<dbReference type="Gene3D" id="1.10.1200.10">
    <property type="entry name" value="ACP-like"/>
    <property type="match status" value="2"/>
</dbReference>
<dbReference type="PROSITE" id="PS50075">
    <property type="entry name" value="CARRIER"/>
    <property type="match status" value="2"/>
</dbReference>
<dbReference type="GO" id="GO:0005737">
    <property type="term" value="C:cytoplasm"/>
    <property type="evidence" value="ECO:0007669"/>
    <property type="project" value="TreeGrafter"/>
</dbReference>
<evidence type="ECO:0000256" key="4">
    <source>
        <dbReference type="ARBA" id="ARBA00006484"/>
    </source>
</evidence>
<dbReference type="InterPro" id="IPR016035">
    <property type="entry name" value="Acyl_Trfase/lysoPLipase"/>
</dbReference>
<dbReference type="CDD" id="cd00833">
    <property type="entry name" value="PKS"/>
    <property type="match status" value="1"/>
</dbReference>
<dbReference type="InterPro" id="IPR050091">
    <property type="entry name" value="PKS_NRPS_Biosynth_Enz"/>
</dbReference>
<comment type="function">
    <text evidence="10">Involved in production of the polyketide antibiotic thailandamide.</text>
</comment>
<dbReference type="InterPro" id="IPR014031">
    <property type="entry name" value="Ketoacyl_synth_C"/>
</dbReference>
<dbReference type="EMBL" id="QZWB01000008">
    <property type="protein sequence ID" value="RJT46680.1"/>
    <property type="molecule type" value="Genomic_DNA"/>
</dbReference>
<keyword evidence="8" id="KW-0276">Fatty acid metabolism</keyword>
<dbReference type="Pfam" id="PF16197">
    <property type="entry name" value="KAsynt_C_assoc"/>
    <property type="match status" value="1"/>
</dbReference>
<comment type="pathway">
    <text evidence="2">Lipid metabolism; fatty acid biosynthesis.</text>
</comment>
<dbReference type="InterPro" id="IPR009081">
    <property type="entry name" value="PP-bd_ACP"/>
</dbReference>
<keyword evidence="6" id="KW-0597">Phosphoprotein</keyword>
<dbReference type="SUPFAM" id="SSF53901">
    <property type="entry name" value="Thiolase-like"/>
    <property type="match status" value="1"/>
</dbReference>
<dbReference type="UniPathway" id="UPA00094"/>
<dbReference type="InterPro" id="IPR001227">
    <property type="entry name" value="Ac_transferase_dom_sf"/>
</dbReference>
<dbReference type="PROSITE" id="PS00606">
    <property type="entry name" value="KS3_1"/>
    <property type="match status" value="1"/>
</dbReference>
<dbReference type="Proteomes" id="UP000270757">
    <property type="component" value="Unassembled WGS sequence"/>
</dbReference>
<dbReference type="Gene3D" id="3.40.50.720">
    <property type="entry name" value="NAD(P)-binding Rossmann-like Domain"/>
    <property type="match status" value="1"/>
</dbReference>
<dbReference type="Pfam" id="PF08659">
    <property type="entry name" value="KR"/>
    <property type="match status" value="1"/>
</dbReference>
<dbReference type="GO" id="GO:0004315">
    <property type="term" value="F:3-oxoacyl-[acyl-carrier-protein] synthase activity"/>
    <property type="evidence" value="ECO:0007669"/>
    <property type="project" value="InterPro"/>
</dbReference>
<dbReference type="Gene3D" id="3.30.559.10">
    <property type="entry name" value="Chloramphenicol acetyltransferase-like domain"/>
    <property type="match status" value="2"/>
</dbReference>
<comment type="similarity">
    <text evidence="4">Belongs to the short-chain dehydrogenases/reductases (SDR) family.</text>
</comment>
<evidence type="ECO:0000256" key="2">
    <source>
        <dbReference type="ARBA" id="ARBA00005194"/>
    </source>
</evidence>
<sequence>MTNQLETLLLDQILRYAQTQPEKIALKFLKEDYKTTQTLTYAQLAEQVESLTNAILQAQQQRNLPLTQQSIVLIFDSGIEYIISFLAVIHSGNIAITAYPPRQLRHLNRLLKIIENSHTSLVLTTEQIKHYCELNQFAFPQSSTVIAIETLQEKRVNFEGEKPVVSPDLTAFLQYTSGSTGTPKGVIVTHRNIVANLALMTDLVGEGTLKRCVSWLPIFHDMGLMGNTLLPLYLGSTSVFMAPLTFIKNPLFWLTTLSQEKGTYTMAPNFAYDLAADALAATDASTLHLDFSSVRCLVNGAEPVKPKTVKRFEQLLAPYGLAKNTMRTGYGMAETTLCISFESRKKRFVKVDKRTWEQGIVTESEPESAHTELVCCGVIPNSYQLRIVDPSTRQVLSPNQVGEIWVQGDSVARGYYNDPEQTRETFHAMTSDTREGPFLRTGDLGFVTQDRVLVVCGRVKDLLIVNGRNIYPQDIEAACYECDPALLMNSAAAFSVENEQSEGCVIIAEVTPDLDEAVYQRILQQIKKAVFDSVDVVPNDIVLIPPRKIFKTSSGKIQRRACKKAYLQDEFEVIARLHPVQESLQSTITLNPVRGENEVIHWLKQWVSLQMKIPLEQIDSHRAFAEYGLSSVALVTMVGELETVLQKPLDPWLVWEFPTISQLSEQLVAKARHEVQEEETASYEPIALIGMHCLFPGQDANNLDGVAAFWENLKGNTDNITPIPLDRWDNRLYFDADREKKGHMYCSAGGFLSRIDQFDAKFFAISPREAAYLDPQQRLLLQVTWHALEDAKLAPDSLKHSRTGIYIGLSTHDYDQLIHKQVPLDELNLYQATGTSFSTAAGCLAYFLGTQGPCMAIDTACSSSLVSVHQACRSLQDGDCRLAIAGGVNLILAPEGNIIFCKSNMLSAKNRCSTFDISADGYVRGEGCGIVILKKLSDALRDGNTIYAVIHGSAVDQDGASNGLTAPNLQAQMEVIQTALQRANLKAEQITHVEAHGTGTELGDPIEWEGIRRTYGLTRKTPLYITSLKTRIGHLEAAAGIAGLIKTALAIQQGQIPAHLHLHQFNPKLHQQDTMKVPGELTDWHVESRYAGVSSFGFSGTNAHVILGEAPKAAPKVEKVTRSTHLWVVSAQDKDTLQTYLNHYLAYGQQQADTIHFASFCHQLLTARAHLPQRAFIVADNTAQWLAKLKDNDWYDGEVTESHAMAWLFTGQGCLRPDVAAPLYATIPQFAAIIDHCCLLSQKWLPYDLKEMLLKTPESVDINHTQYAQPALFVYEYALAQWLWALGLRPHCLLGHSLGEYVAACFAEIMSLDEALMLVCQRAMLFAQLPGDGAMLAVFAEQSLVESLIKPIDDLVIALKNGPEQMVVSGTHEAIAACQRACQQHNLRCKTLATSHAFHSPLMQPVAQEFAKMAAAIHYKPAKIPVISNVTGVELQEGEINADYWCRHMLQPVEYHRGLKTLRDKGMQLFLEIGPKAVLVSQLQGMDDVLGLAAVSDCSRPWPGLLTTLGHLYLKGVPIHWPVLDKHQTLVDEPLLKYPFKGKHHWLPEGTRYSDRETAENTWKSCLYEPGWQTLDWQPEPHPALQSRVLLIGWNENQRLDDYCTFLKSDGDNAHILVYRGEVPPRSALSTCLKQADFLVYLCFKEEGNVEDETAFMMALSQELVTHDPKKPLLLLTADNSLIGAALGALLQSVKQEYPAWPVRCLQVADETACPGLDFIFARQTPSVALRYGATGCYERKLIKPLNAVTPTEFKLSAEDVCLITGASGDIGQALIEALSTLGLTHVIAVGRRETEPQWSVVIQQKRAQGLQLHYCCCDVSKADDVENLLKNLPVSCPPLTMIIHAAGTTIDQPWLKTTEEEISIILRAKALGAWFLHQATLRYSLKAFICISSLSALFGNQGQALYAAANAYLKALVTLRRHQHRAAQSLILGPVKNTGLFKKNEKALTAYLAERGIAPITLSELQSVVKQQLACPQLIVGHFLKPLDELDSVTEAAQASEVGRDEAGDGKVVRAEDILKSAQGILCVAAGDLSIHDNWFEAGMDSIMAAQLAHQLNRKYQKKCLTAKDIFTYSSAAQLAEKIHQALQDAQASPAQSMGRARLARTVPLSLQQQEVWNFIKKSPEPEAYHLPIAIRIETTVCSERLQKALSQVLARHDVLRCSFHEVSGQVHQQVHEDCQLHLELLDSANEADAAAFFRLPFDLAKAPLIRTRLIKQGEGRYLWLLNFHHLIGDGYTVTSFIHETCRAYEGEMLDGKPPQYGEFIAWQWDTVYPALNEGLKTHWYQTLKAIPVTVPLATETNEPMEARILSESLPLEKIKRSVTVIEKHNLSMSNFLLANLFEVLLAAFQQEQLGIVVFFSGRGDGEFTTVFGDTSNDVVITSRRETSIFTHSQLLQEQILSLEDKQYFRLALLKALGLEKPTISFDFQRGIELNLKTSLPMTILKTSNVQNYLWGDEPRLLSFKVSLAENHLKFALKYRADKIKKETAQALLDKWLAYLQSHEKTGSVNQDAVENRRSHPASALQVNLWQLLKNHPNGLPYSIPLFKVLDASVDIPQLNKALQKTIQNNPALRVSFREGNHGLQWQIHPEAALSIQRIDTTNLDETLGGLLAEPIDPEKPPLLKACLLVPKDQENRILFFKLHHLVCDGVGAELFLKELERWYDAPDEAVDRAEKDADYLSQYQQEQSAYHQNLSDYARYLAKTNALLSEGDWLPQGCQEPQFMSGVVYQQIPKELTAKILAFCQKNQFSSYAFYLHLFCKALTALTRREAVYISLVKSNRLVKAQQTRIGYYADNIPAVLSMPDSLDLVNQIKQTQMRVIELIEQYQQAFLEEDMKTMDYRQPPFIFNQYKVDQESRLFQSADYLIPSLLEKGDRKVTIWNYPNPEKLNLLVRSSPLGDRMGLAFNPHFFSEDEACLFLQNLLQAIESSLE</sequence>
<dbReference type="InterPro" id="IPR020845">
    <property type="entry name" value="AMP-binding_CS"/>
</dbReference>
<evidence type="ECO:0000256" key="10">
    <source>
        <dbReference type="ARBA" id="ARBA00054155"/>
    </source>
</evidence>
<keyword evidence="9" id="KW-0443">Lipid metabolism</keyword>
<dbReference type="Pfam" id="PF00668">
    <property type="entry name" value="Condensation"/>
    <property type="match status" value="2"/>
</dbReference>
<gene>
    <name evidence="13" type="ORF">D6J04_08795</name>
</gene>
<dbReference type="InterPro" id="IPR006162">
    <property type="entry name" value="Ppantetheine_attach_site"/>
</dbReference>
<dbReference type="GO" id="GO:0071770">
    <property type="term" value="P:DIM/DIP cell wall layer assembly"/>
    <property type="evidence" value="ECO:0007669"/>
    <property type="project" value="TreeGrafter"/>
</dbReference>
<dbReference type="Pfam" id="PF00501">
    <property type="entry name" value="AMP-binding"/>
    <property type="match status" value="1"/>
</dbReference>
<dbReference type="CDD" id="cd05931">
    <property type="entry name" value="FAAL"/>
    <property type="match status" value="1"/>
</dbReference>
<dbReference type="Gene3D" id="3.30.300.30">
    <property type="match status" value="1"/>
</dbReference>
<dbReference type="Pfam" id="PF23024">
    <property type="entry name" value="AMP-dom_DIP2-like"/>
    <property type="match status" value="1"/>
</dbReference>
<protein>
    <submittedName>
        <fullName evidence="13">SDR family NAD(P)-dependent oxidoreductase</fullName>
    </submittedName>
</protein>
<evidence type="ECO:0000256" key="1">
    <source>
        <dbReference type="ARBA" id="ARBA00001957"/>
    </source>
</evidence>
<organism evidence="13 14">
    <name type="scientific">Legionella taurinensis</name>
    <dbReference type="NCBI Taxonomy" id="70611"/>
    <lineage>
        <taxon>Bacteria</taxon>
        <taxon>Pseudomonadati</taxon>
        <taxon>Pseudomonadota</taxon>
        <taxon>Gammaproteobacteria</taxon>
        <taxon>Legionellales</taxon>
        <taxon>Legionellaceae</taxon>
        <taxon>Legionella</taxon>
    </lineage>
</organism>
<dbReference type="SMART" id="SM00823">
    <property type="entry name" value="PKS_PP"/>
    <property type="match status" value="2"/>
</dbReference>
<proteinExistence type="inferred from homology"/>
<dbReference type="SMART" id="SM00822">
    <property type="entry name" value="PKS_KR"/>
    <property type="match status" value="1"/>
</dbReference>
<dbReference type="InterPro" id="IPR013968">
    <property type="entry name" value="PKS_KR"/>
</dbReference>
<dbReference type="Gene3D" id="3.40.366.10">
    <property type="entry name" value="Malonyl-Coenzyme A Acyl Carrier Protein, domain 2"/>
    <property type="match status" value="1"/>
</dbReference>